<keyword evidence="2" id="KW-1185">Reference proteome</keyword>
<accession>A0ABP9X9M1</accession>
<dbReference type="EMBL" id="BAABRU010000038">
    <property type="protein sequence ID" value="GAA5531248.1"/>
    <property type="molecule type" value="Genomic_DNA"/>
</dbReference>
<dbReference type="RefSeq" id="WP_345724819.1">
    <property type="nucleotide sequence ID" value="NZ_BAABRU010000038.1"/>
</dbReference>
<evidence type="ECO:0000313" key="1">
    <source>
        <dbReference type="EMBL" id="GAA5531248.1"/>
    </source>
</evidence>
<organism evidence="1 2">
    <name type="scientific">Herpetosiphon gulosus</name>
    <dbReference type="NCBI Taxonomy" id="1973496"/>
    <lineage>
        <taxon>Bacteria</taxon>
        <taxon>Bacillati</taxon>
        <taxon>Chloroflexota</taxon>
        <taxon>Chloroflexia</taxon>
        <taxon>Herpetosiphonales</taxon>
        <taxon>Herpetosiphonaceae</taxon>
        <taxon>Herpetosiphon</taxon>
    </lineage>
</organism>
<gene>
    <name evidence="1" type="ORF">Hgul01_05073</name>
</gene>
<comment type="caution">
    <text evidence="1">The sequence shown here is derived from an EMBL/GenBank/DDBJ whole genome shotgun (WGS) entry which is preliminary data.</text>
</comment>
<protein>
    <submittedName>
        <fullName evidence="1">Uncharacterized protein</fullName>
    </submittedName>
</protein>
<reference evidence="1 2" key="1">
    <citation type="submission" date="2024-02" db="EMBL/GenBank/DDBJ databases">
        <title>Herpetosiphon gulosus NBRC 112829.</title>
        <authorList>
            <person name="Ichikawa N."/>
            <person name="Katano-Makiyama Y."/>
            <person name="Hidaka K."/>
        </authorList>
    </citation>
    <scope>NUCLEOTIDE SEQUENCE [LARGE SCALE GENOMIC DNA]</scope>
    <source>
        <strain evidence="1 2">NBRC 112829</strain>
    </source>
</reference>
<evidence type="ECO:0000313" key="2">
    <source>
        <dbReference type="Proteomes" id="UP001428290"/>
    </source>
</evidence>
<sequence length="375" mass="43697">MAIHAQIIRFFDNKYDFAENFLDSYNFDVNSLKGIHKKMRLGYSNFDKSELLRRIVSALRQNQYNNSRDSELIIEELINRSKKWMSIKIGKVLSFPQCKNPTELLWKPGTDDWYGPVIVSTEPDVRWYIRPVSVKHSEIDEEGKVVQLSIRWLCFARVTNDTISLHWNGFSHAEKEDDAESIRRGNSQFEFWFKVPGIFQELESLTSSKVDFLNLQDIVLQKMMEEFQDSEEFTWQHLKIRAEANGVVLNARAGRINSIEESGLIHLARTLKDHINKELQDKYGTPFVDERRIERVILNTLIREHGALAYEFAHSVGDSTVLHMHVYFGLKPGTPTEDLFPHINVFVTKQSDIEQLKYFLSYARGKGVYDNLEPT</sequence>
<dbReference type="Proteomes" id="UP001428290">
    <property type="component" value="Unassembled WGS sequence"/>
</dbReference>
<name>A0ABP9X9M1_9CHLR</name>
<proteinExistence type="predicted"/>